<evidence type="ECO:0000259" key="1">
    <source>
        <dbReference type="SMART" id="SM01321"/>
    </source>
</evidence>
<organism evidence="2 3">
    <name type="scientific">Candidatus Blackburnbacteria bacterium RIFCSPHIGHO2_01_FULL_43_15b</name>
    <dbReference type="NCBI Taxonomy" id="1797513"/>
    <lineage>
        <taxon>Bacteria</taxon>
        <taxon>Candidatus Blackburniibacteriota</taxon>
    </lineage>
</organism>
<protein>
    <recommendedName>
        <fullName evidence="1">Transposase IS200-like domain-containing protein</fullName>
    </recommendedName>
</protein>
<dbReference type="GO" id="GO:0004803">
    <property type="term" value="F:transposase activity"/>
    <property type="evidence" value="ECO:0007669"/>
    <property type="project" value="InterPro"/>
</dbReference>
<evidence type="ECO:0000313" key="3">
    <source>
        <dbReference type="Proteomes" id="UP000177967"/>
    </source>
</evidence>
<evidence type="ECO:0000313" key="2">
    <source>
        <dbReference type="EMBL" id="OGY09250.1"/>
    </source>
</evidence>
<dbReference type="PANTHER" id="PTHR34322">
    <property type="entry name" value="TRANSPOSASE, Y1_TNP DOMAIN-CONTAINING"/>
    <property type="match status" value="1"/>
</dbReference>
<feature type="domain" description="Transposase IS200-like" evidence="1">
    <location>
        <begin position="9"/>
        <end position="151"/>
    </location>
</feature>
<proteinExistence type="predicted"/>
<dbReference type="EMBL" id="MHBW01000013">
    <property type="protein sequence ID" value="OGY09250.1"/>
    <property type="molecule type" value="Genomic_DNA"/>
</dbReference>
<dbReference type="Proteomes" id="UP000177967">
    <property type="component" value="Unassembled WGS sequence"/>
</dbReference>
<gene>
    <name evidence="2" type="ORF">A2782_01895</name>
</gene>
<dbReference type="GO" id="GO:0003677">
    <property type="term" value="F:DNA binding"/>
    <property type="evidence" value="ECO:0007669"/>
    <property type="project" value="InterPro"/>
</dbReference>
<dbReference type="AlphaFoldDB" id="A0A1G1V1H8"/>
<dbReference type="Pfam" id="PF01797">
    <property type="entry name" value="Y1_Tnp"/>
    <property type="match status" value="1"/>
</dbReference>
<sequence>MPRRKIVFANEYTYHIHNRSIAKTDIFSSLRNLKKALEIVNFYRFPQQMRLSKFNSLGAEIRTAYLESISKTTPLVDIYAFSFMPNHYHFLIKQLTDKGIINFISNFQNSFAKVFNLKTERTGSLFQSQFKGKRPETDEEFLHISRYIHLNHVSSCLLEFDKLKDCPWTSFGSYAQALVTPFVQTEPLIELAGSTQAYLKFVADQADYQRSLELIKNLTIE</sequence>
<accession>A0A1G1V1H8</accession>
<name>A0A1G1V1H8_9BACT</name>
<dbReference type="Gene3D" id="3.30.70.1290">
    <property type="entry name" value="Transposase IS200-like"/>
    <property type="match status" value="1"/>
</dbReference>
<reference evidence="2 3" key="1">
    <citation type="journal article" date="2016" name="Nat. Commun.">
        <title>Thousands of microbial genomes shed light on interconnected biogeochemical processes in an aquifer system.</title>
        <authorList>
            <person name="Anantharaman K."/>
            <person name="Brown C.T."/>
            <person name="Hug L.A."/>
            <person name="Sharon I."/>
            <person name="Castelle C.J."/>
            <person name="Probst A.J."/>
            <person name="Thomas B.C."/>
            <person name="Singh A."/>
            <person name="Wilkins M.J."/>
            <person name="Karaoz U."/>
            <person name="Brodie E.L."/>
            <person name="Williams K.H."/>
            <person name="Hubbard S.S."/>
            <person name="Banfield J.F."/>
        </authorList>
    </citation>
    <scope>NUCLEOTIDE SEQUENCE [LARGE SCALE GENOMIC DNA]</scope>
</reference>
<dbReference type="SUPFAM" id="SSF143422">
    <property type="entry name" value="Transposase IS200-like"/>
    <property type="match status" value="1"/>
</dbReference>
<dbReference type="PANTHER" id="PTHR34322:SF2">
    <property type="entry name" value="TRANSPOSASE IS200-LIKE DOMAIN-CONTAINING PROTEIN"/>
    <property type="match status" value="1"/>
</dbReference>
<dbReference type="SMART" id="SM01321">
    <property type="entry name" value="Y1_Tnp"/>
    <property type="match status" value="1"/>
</dbReference>
<comment type="caution">
    <text evidence="2">The sequence shown here is derived from an EMBL/GenBank/DDBJ whole genome shotgun (WGS) entry which is preliminary data.</text>
</comment>
<dbReference type="InterPro" id="IPR036515">
    <property type="entry name" value="Transposase_17_sf"/>
</dbReference>
<dbReference type="GO" id="GO:0006313">
    <property type="term" value="P:DNA transposition"/>
    <property type="evidence" value="ECO:0007669"/>
    <property type="project" value="InterPro"/>
</dbReference>
<dbReference type="InterPro" id="IPR002686">
    <property type="entry name" value="Transposase_17"/>
</dbReference>